<dbReference type="GO" id="GO:0043138">
    <property type="term" value="F:3'-5' DNA helicase activity"/>
    <property type="evidence" value="ECO:0007669"/>
    <property type="project" value="UniProtKB-EC"/>
</dbReference>
<comment type="catalytic activity">
    <reaction evidence="9">
        <text>ATP + H2O = ADP + phosphate + H(+)</text>
        <dbReference type="Rhea" id="RHEA:13065"/>
        <dbReference type="ChEBI" id="CHEBI:15377"/>
        <dbReference type="ChEBI" id="CHEBI:15378"/>
        <dbReference type="ChEBI" id="CHEBI:30616"/>
        <dbReference type="ChEBI" id="CHEBI:43474"/>
        <dbReference type="ChEBI" id="CHEBI:456216"/>
        <dbReference type="EC" id="5.6.2.4"/>
    </reaction>
</comment>
<dbReference type="GO" id="GO:0003677">
    <property type="term" value="F:DNA binding"/>
    <property type="evidence" value="ECO:0007669"/>
    <property type="project" value="InterPro"/>
</dbReference>
<dbReference type="Gene3D" id="1.10.10.160">
    <property type="match status" value="1"/>
</dbReference>
<evidence type="ECO:0000256" key="10">
    <source>
        <dbReference type="PROSITE-ProRule" id="PRU00560"/>
    </source>
</evidence>
<dbReference type="Gene3D" id="3.40.50.300">
    <property type="entry name" value="P-loop containing nucleotide triphosphate hydrolases"/>
    <property type="match status" value="2"/>
</dbReference>
<evidence type="ECO:0000259" key="12">
    <source>
        <dbReference type="PROSITE" id="PS51217"/>
    </source>
</evidence>
<keyword evidence="5 10" id="KW-0067">ATP-binding</keyword>
<dbReference type="GO" id="GO:0016887">
    <property type="term" value="F:ATP hydrolysis activity"/>
    <property type="evidence" value="ECO:0007669"/>
    <property type="project" value="RHEA"/>
</dbReference>
<protein>
    <recommendedName>
        <fullName evidence="8">DNA 3'-5' helicase</fullName>
        <ecNumber evidence="8">5.6.2.4</ecNumber>
    </recommendedName>
</protein>
<keyword evidence="14" id="KW-1185">Reference proteome</keyword>
<dbReference type="Gene3D" id="1.10.486.10">
    <property type="entry name" value="PCRA, domain 4"/>
    <property type="match status" value="1"/>
</dbReference>
<feature type="domain" description="UvrD-like helicase ATP-binding" evidence="11">
    <location>
        <begin position="6"/>
        <end position="290"/>
    </location>
</feature>
<gene>
    <name evidence="13" type="primary">pcrA</name>
    <name evidence="13" type="ORF">MAMC_00363</name>
</gene>
<sequence length="632" mass="71959">MIDYIHLLNEEQRAAVTAAPGPILVVAGAGSGKTRALTYRVAYLLDNGVDPSRIFLATFTNKAARQMLERVSRLIPHGTEAIWGGTFHHLAHRLLRRHASLVGYDPSFTILDRSDSAELLSDCYEEMKLSRSELHFPRREGALEIFGLAANREVPLEALIAEEFPHFAEQTDRLVELADLYRKRKRKASAVDYDDLLSETVRLLREQPQLREEYQDRFHHILVDEYQDTSRLQADFVHLLASGHRQIMAVGDDAQSIYSWRGADIRNMLTFPERYPGSRLLYLRANYRSTPEILSLANAAIAANRFQFPKELAPVRESHRLKPAVVSCPTANAQASFVASQLQELWREGIPWEEIAVLYRAHFHALEIQLELTRSRIPFEITSGLRFFEQAHLKDVAAFLRLAVNPHDSVAFARVVRMFPGVGEKTADRLWEEFSRKADLGSIVPPKSCAAAWKEWASLQKEIASPELRRAPAAQIEKVIDAFYRSYVESQHADAAHRLEDLSQLVSFAAEFPDTESLLGQLTLLTNTDRSQSREGVHLSTIHQAKGLEWRVVFVIMLADGLFPSGRSTESLLGEEEERRLFYVATTRARDRLFLVYPRYRASHYGENSLRPSRFLAEIPRELYSDLRASRG</sequence>
<dbReference type="InterPro" id="IPR014016">
    <property type="entry name" value="UvrD-like_ATP-bd"/>
</dbReference>
<organism evidence="13 14">
    <name type="scientific">Methylacidimicrobium cyclopophantes</name>
    <dbReference type="NCBI Taxonomy" id="1041766"/>
    <lineage>
        <taxon>Bacteria</taxon>
        <taxon>Pseudomonadati</taxon>
        <taxon>Verrucomicrobiota</taxon>
        <taxon>Methylacidimicrobium</taxon>
    </lineage>
</organism>
<dbReference type="InterPro" id="IPR014017">
    <property type="entry name" value="DNA_helicase_UvrD-like_C"/>
</dbReference>
<dbReference type="Pfam" id="PF13361">
    <property type="entry name" value="UvrD_C"/>
    <property type="match status" value="1"/>
</dbReference>
<evidence type="ECO:0000256" key="9">
    <source>
        <dbReference type="ARBA" id="ARBA00048988"/>
    </source>
</evidence>
<dbReference type="PANTHER" id="PTHR11070">
    <property type="entry name" value="UVRD / RECB / PCRA DNA HELICASE FAMILY MEMBER"/>
    <property type="match status" value="1"/>
</dbReference>
<dbReference type="EMBL" id="CABFUZ020000079">
    <property type="protein sequence ID" value="VVM04992.1"/>
    <property type="molecule type" value="Genomic_DNA"/>
</dbReference>
<reference evidence="13" key="1">
    <citation type="submission" date="2019-09" db="EMBL/GenBank/DDBJ databases">
        <authorList>
            <person name="Cremers G."/>
        </authorList>
    </citation>
    <scope>NUCLEOTIDE SEQUENCE [LARGE SCALE GENOMIC DNA]</scope>
    <source>
        <strain evidence="13">3B</strain>
    </source>
</reference>
<dbReference type="GO" id="GO:0005524">
    <property type="term" value="F:ATP binding"/>
    <property type="evidence" value="ECO:0007669"/>
    <property type="project" value="UniProtKB-UniRule"/>
</dbReference>
<evidence type="ECO:0000256" key="1">
    <source>
        <dbReference type="ARBA" id="ARBA00009922"/>
    </source>
</evidence>
<dbReference type="Proteomes" id="UP000381693">
    <property type="component" value="Unassembled WGS sequence"/>
</dbReference>
<evidence type="ECO:0000313" key="14">
    <source>
        <dbReference type="Proteomes" id="UP000381693"/>
    </source>
</evidence>
<keyword evidence="3 10" id="KW-0378">Hydrolase</keyword>
<evidence type="ECO:0000256" key="4">
    <source>
        <dbReference type="ARBA" id="ARBA00022806"/>
    </source>
</evidence>
<dbReference type="SUPFAM" id="SSF52540">
    <property type="entry name" value="P-loop containing nucleoside triphosphate hydrolases"/>
    <property type="match status" value="1"/>
</dbReference>
<comment type="caution">
    <text evidence="13">The sequence shown here is derived from an EMBL/GenBank/DDBJ whole genome shotgun (WGS) entry which is preliminary data.</text>
</comment>
<feature type="binding site" evidence="10">
    <location>
        <begin position="27"/>
        <end position="34"/>
    </location>
    <ligand>
        <name>ATP</name>
        <dbReference type="ChEBI" id="CHEBI:30616"/>
    </ligand>
</feature>
<dbReference type="CDD" id="cd17932">
    <property type="entry name" value="DEXQc_UvrD"/>
    <property type="match status" value="1"/>
</dbReference>
<evidence type="ECO:0000256" key="7">
    <source>
        <dbReference type="ARBA" id="ARBA00034617"/>
    </source>
</evidence>
<evidence type="ECO:0000259" key="11">
    <source>
        <dbReference type="PROSITE" id="PS51198"/>
    </source>
</evidence>
<comment type="similarity">
    <text evidence="1">Belongs to the helicase family. UvrD subfamily.</text>
</comment>
<dbReference type="AlphaFoldDB" id="A0A5E6M7S8"/>
<proteinExistence type="inferred from homology"/>
<comment type="catalytic activity">
    <reaction evidence="7">
        <text>Couples ATP hydrolysis with the unwinding of duplex DNA by translocating in the 3'-5' direction.</text>
        <dbReference type="EC" id="5.6.2.4"/>
    </reaction>
</comment>
<dbReference type="InterPro" id="IPR013986">
    <property type="entry name" value="DExx_box_DNA_helicase_dom_sf"/>
</dbReference>
<evidence type="ECO:0000313" key="13">
    <source>
        <dbReference type="EMBL" id="VVM04992.1"/>
    </source>
</evidence>
<dbReference type="InterPro" id="IPR027417">
    <property type="entry name" value="P-loop_NTPase"/>
</dbReference>
<dbReference type="GO" id="GO:0005829">
    <property type="term" value="C:cytosol"/>
    <property type="evidence" value="ECO:0007669"/>
    <property type="project" value="TreeGrafter"/>
</dbReference>
<feature type="domain" description="UvrD-like helicase C-terminal" evidence="12">
    <location>
        <begin position="291"/>
        <end position="547"/>
    </location>
</feature>
<dbReference type="InterPro" id="IPR000212">
    <property type="entry name" value="DNA_helicase_UvrD/REP"/>
</dbReference>
<evidence type="ECO:0000256" key="5">
    <source>
        <dbReference type="ARBA" id="ARBA00022840"/>
    </source>
</evidence>
<dbReference type="GO" id="GO:0000725">
    <property type="term" value="P:recombinational repair"/>
    <property type="evidence" value="ECO:0007669"/>
    <property type="project" value="TreeGrafter"/>
</dbReference>
<evidence type="ECO:0000256" key="6">
    <source>
        <dbReference type="ARBA" id="ARBA00023235"/>
    </source>
</evidence>
<keyword evidence="4 10" id="KW-0347">Helicase</keyword>
<keyword evidence="2 10" id="KW-0547">Nucleotide-binding</keyword>
<dbReference type="PANTHER" id="PTHR11070:SF3">
    <property type="entry name" value="DNA 3'-5' HELICASE"/>
    <property type="match status" value="1"/>
</dbReference>
<dbReference type="PROSITE" id="PS51217">
    <property type="entry name" value="UVRD_HELICASE_CTER"/>
    <property type="match status" value="1"/>
</dbReference>
<accession>A0A5E6M7S8</accession>
<dbReference type="EC" id="5.6.2.4" evidence="8"/>
<evidence type="ECO:0000256" key="3">
    <source>
        <dbReference type="ARBA" id="ARBA00022801"/>
    </source>
</evidence>
<keyword evidence="6" id="KW-0413">Isomerase</keyword>
<name>A0A5E6M7S8_9BACT</name>
<evidence type="ECO:0000256" key="8">
    <source>
        <dbReference type="ARBA" id="ARBA00034808"/>
    </source>
</evidence>
<dbReference type="Pfam" id="PF00580">
    <property type="entry name" value="UvrD-helicase"/>
    <property type="match status" value="1"/>
</dbReference>
<evidence type="ECO:0000256" key="2">
    <source>
        <dbReference type="ARBA" id="ARBA00022741"/>
    </source>
</evidence>
<dbReference type="PROSITE" id="PS51198">
    <property type="entry name" value="UVRD_HELICASE_ATP_BIND"/>
    <property type="match status" value="1"/>
</dbReference>